<dbReference type="SUPFAM" id="SSF51735">
    <property type="entry name" value="NAD(P)-binding Rossmann-fold domains"/>
    <property type="match status" value="1"/>
</dbReference>
<evidence type="ECO:0000259" key="2">
    <source>
        <dbReference type="Pfam" id="PF01370"/>
    </source>
</evidence>
<dbReference type="PANTHER" id="PTHR43000">
    <property type="entry name" value="DTDP-D-GLUCOSE 4,6-DEHYDRATASE-RELATED"/>
    <property type="match status" value="1"/>
</dbReference>
<dbReference type="InterPro" id="IPR036291">
    <property type="entry name" value="NAD(P)-bd_dom_sf"/>
</dbReference>
<comment type="caution">
    <text evidence="3">The sequence shown here is derived from an EMBL/GenBank/DDBJ whole genome shotgun (WGS) entry which is preliminary data.</text>
</comment>
<dbReference type="InterPro" id="IPR001509">
    <property type="entry name" value="Epimerase_deHydtase"/>
</dbReference>
<dbReference type="RefSeq" id="WP_188656098.1">
    <property type="nucleotide sequence ID" value="NZ_BMIN01000027.1"/>
</dbReference>
<reference evidence="4" key="1">
    <citation type="journal article" date="2019" name="Int. J. Syst. Evol. Microbiol.">
        <title>The Global Catalogue of Microorganisms (GCM) 10K type strain sequencing project: providing services to taxonomists for standard genome sequencing and annotation.</title>
        <authorList>
            <consortium name="The Broad Institute Genomics Platform"/>
            <consortium name="The Broad Institute Genome Sequencing Center for Infectious Disease"/>
            <person name="Wu L."/>
            <person name="Ma J."/>
        </authorList>
    </citation>
    <scope>NUCLEOTIDE SEQUENCE [LARGE SCALE GENOMIC DNA]</scope>
    <source>
        <strain evidence="4">CGMCC 1.15353</strain>
    </source>
</reference>
<gene>
    <name evidence="3" type="ORF">GCM10011389_40020</name>
</gene>
<dbReference type="EMBL" id="BMIN01000027">
    <property type="protein sequence ID" value="GGD28478.1"/>
    <property type="molecule type" value="Genomic_DNA"/>
</dbReference>
<proteinExistence type="inferred from homology"/>
<comment type="similarity">
    <text evidence="1">Belongs to the NAD(P)-dependent epimerase/dehydratase family.</text>
</comment>
<evidence type="ECO:0000313" key="3">
    <source>
        <dbReference type="EMBL" id="GGD28478.1"/>
    </source>
</evidence>
<feature type="domain" description="NAD-dependent epimerase/dehydratase" evidence="2">
    <location>
        <begin position="3"/>
        <end position="232"/>
    </location>
</feature>
<name>A0ABQ1QI24_9BACI</name>
<accession>A0ABQ1QI24</accession>
<dbReference type="Proteomes" id="UP000642571">
    <property type="component" value="Unassembled WGS sequence"/>
</dbReference>
<evidence type="ECO:0000313" key="4">
    <source>
        <dbReference type="Proteomes" id="UP000642571"/>
    </source>
</evidence>
<dbReference type="Gene3D" id="3.40.50.720">
    <property type="entry name" value="NAD(P)-binding Rossmann-like Domain"/>
    <property type="match status" value="1"/>
</dbReference>
<protein>
    <submittedName>
        <fullName evidence="3">UDP-glucose 4-epimerase</fullName>
    </submittedName>
</protein>
<keyword evidence="4" id="KW-1185">Reference proteome</keyword>
<evidence type="ECO:0000256" key="1">
    <source>
        <dbReference type="ARBA" id="ARBA00007637"/>
    </source>
</evidence>
<dbReference type="Pfam" id="PF01370">
    <property type="entry name" value="Epimerase"/>
    <property type="match status" value="1"/>
</dbReference>
<organism evidence="3 4">
    <name type="scientific">Pontibacillus salipaludis</name>
    <dbReference type="NCBI Taxonomy" id="1697394"/>
    <lineage>
        <taxon>Bacteria</taxon>
        <taxon>Bacillati</taxon>
        <taxon>Bacillota</taxon>
        <taxon>Bacilli</taxon>
        <taxon>Bacillales</taxon>
        <taxon>Bacillaceae</taxon>
        <taxon>Pontibacillus</taxon>
    </lineage>
</organism>
<sequence length="305" mass="33618">MKVLVTGGAGFIGSHVVEMLVENKNIDIGVLDNLSSGKKENLDLNKVAFYEGDINDYTTVESVIQDFKPQSVIHLAAQINVTASIEDPLHDGQTNIVGTLNLLEAARTKSVNKIVFASSAAVYGNPSYLPIDEKHKTNPLSPYGLSKYTVEKYLELYADMFNINYTVLRYSNVYGPRQDAHGEGGVVAIFNDLIKHGKQIEIHGDGTQSRDFVFVKDVAQANYQALTHGDNMTLNVSSNGSTTVNDLVELFKKYSQNEIRGVNHTEPRPGDIEHSVLNNTEAKSVLKWEPAYTLDNGIQKLISND</sequence>
<dbReference type="Gene3D" id="3.90.25.10">
    <property type="entry name" value="UDP-galactose 4-epimerase, domain 1"/>
    <property type="match status" value="1"/>
</dbReference>